<dbReference type="Pfam" id="PF11716">
    <property type="entry name" value="MDMPI_N"/>
    <property type="match status" value="1"/>
</dbReference>
<keyword evidence="4" id="KW-1185">Reference proteome</keyword>
<dbReference type="GO" id="GO:0046872">
    <property type="term" value="F:metal ion binding"/>
    <property type="evidence" value="ECO:0007669"/>
    <property type="project" value="InterPro"/>
</dbReference>
<dbReference type="GO" id="GO:0005886">
    <property type="term" value="C:plasma membrane"/>
    <property type="evidence" value="ECO:0007669"/>
    <property type="project" value="TreeGrafter"/>
</dbReference>
<organism evidence="3 4">
    <name type="scientific">Planobispora siamensis</name>
    <dbReference type="NCBI Taxonomy" id="936338"/>
    <lineage>
        <taxon>Bacteria</taxon>
        <taxon>Bacillati</taxon>
        <taxon>Actinomycetota</taxon>
        <taxon>Actinomycetes</taxon>
        <taxon>Streptosporangiales</taxon>
        <taxon>Streptosporangiaceae</taxon>
        <taxon>Planobispora</taxon>
    </lineage>
</organism>
<dbReference type="InterPro" id="IPR010872">
    <property type="entry name" value="MDMPI_C-term_domain"/>
</dbReference>
<dbReference type="Proteomes" id="UP000619788">
    <property type="component" value="Unassembled WGS sequence"/>
</dbReference>
<dbReference type="RefSeq" id="WP_239127656.1">
    <property type="nucleotide sequence ID" value="NZ_BOOJ01000027.1"/>
</dbReference>
<dbReference type="AlphaFoldDB" id="A0A8J3SFT5"/>
<dbReference type="InterPro" id="IPR034660">
    <property type="entry name" value="DinB/YfiT-like"/>
</dbReference>
<proteinExistence type="predicted"/>
<comment type="caution">
    <text evidence="3">The sequence shown here is derived from an EMBL/GenBank/DDBJ whole genome shotgun (WGS) entry which is preliminary data.</text>
</comment>
<gene>
    <name evidence="3" type="ORF">Psi01_29100</name>
</gene>
<dbReference type="Gene3D" id="1.20.120.450">
    <property type="entry name" value="dinb family like domain"/>
    <property type="match status" value="1"/>
</dbReference>
<dbReference type="NCBIfam" id="TIGR03083">
    <property type="entry name" value="maleylpyruvate isomerase family mycothiol-dependent enzyme"/>
    <property type="match status" value="1"/>
</dbReference>
<evidence type="ECO:0000313" key="3">
    <source>
        <dbReference type="EMBL" id="GIH92280.1"/>
    </source>
</evidence>
<name>A0A8J3SFT5_9ACTN</name>
<dbReference type="InterPro" id="IPR024344">
    <property type="entry name" value="MDMPI_metal-binding"/>
</dbReference>
<evidence type="ECO:0000259" key="2">
    <source>
        <dbReference type="Pfam" id="PF11716"/>
    </source>
</evidence>
<feature type="domain" description="MDMPI C-terminal" evidence="1">
    <location>
        <begin position="162"/>
        <end position="253"/>
    </location>
</feature>
<dbReference type="InterPro" id="IPR017517">
    <property type="entry name" value="Maleyloyr_isom"/>
</dbReference>
<evidence type="ECO:0000259" key="1">
    <source>
        <dbReference type="Pfam" id="PF07398"/>
    </source>
</evidence>
<dbReference type="Pfam" id="PF07398">
    <property type="entry name" value="MDMPI_C"/>
    <property type="match status" value="1"/>
</dbReference>
<evidence type="ECO:0008006" key="5">
    <source>
        <dbReference type="Google" id="ProtNLM"/>
    </source>
</evidence>
<dbReference type="PANTHER" id="PTHR40758:SF1">
    <property type="entry name" value="CONSERVED PROTEIN"/>
    <property type="match status" value="1"/>
</dbReference>
<evidence type="ECO:0000313" key="4">
    <source>
        <dbReference type="Proteomes" id="UP000619788"/>
    </source>
</evidence>
<reference evidence="3 4" key="1">
    <citation type="submission" date="2021-01" db="EMBL/GenBank/DDBJ databases">
        <title>Whole genome shotgun sequence of Planobispora siamensis NBRC 107568.</title>
        <authorList>
            <person name="Komaki H."/>
            <person name="Tamura T."/>
        </authorList>
    </citation>
    <scope>NUCLEOTIDE SEQUENCE [LARGE SCALE GENOMIC DNA]</scope>
    <source>
        <strain evidence="3 4">NBRC 107568</strain>
    </source>
</reference>
<accession>A0A8J3SFT5</accession>
<dbReference type="SUPFAM" id="SSF109854">
    <property type="entry name" value="DinB/YfiT-like putative metalloenzymes"/>
    <property type="match status" value="1"/>
</dbReference>
<dbReference type="EMBL" id="BOOJ01000027">
    <property type="protein sequence ID" value="GIH92280.1"/>
    <property type="molecule type" value="Genomic_DNA"/>
</dbReference>
<dbReference type="PANTHER" id="PTHR40758">
    <property type="entry name" value="CONSERVED PROTEIN"/>
    <property type="match status" value="1"/>
</dbReference>
<sequence>MEIKEHLSSLQDAGVRLAAAAERAGVDAPVPTCPGWRVRDLLEHLGGVHRWAAAYVATGRTEPFTDEEEAVFFTAPDDAGLVGWFREGHAALVRTLREADPGVTCWAFLRAPSPLAFWARRQAHETMIHMIDAEAAAAASSGGAAPGSDPMARAVASFTPAFAADGVDELFDGFLPRRRGRLVADPPISLAVRATDHPTAWTIRVEPDGRAVTSGAHDADCVVSGPARELYLMLWNRGGAEALDVRGDRSVLDLWREKAVIVWS</sequence>
<protein>
    <recommendedName>
        <fullName evidence="5">Maleylpyruvate isomerase family mycothiol-dependent enzyme</fullName>
    </recommendedName>
</protein>
<feature type="domain" description="Mycothiol-dependent maleylpyruvate isomerase metal-binding" evidence="2">
    <location>
        <begin position="11"/>
        <end position="133"/>
    </location>
</feature>